<dbReference type="KEGG" id="mehf:MmiHf6_08210"/>
<reference evidence="4 5" key="1">
    <citation type="submission" date="2023-07" db="EMBL/GenBank/DDBJ databases">
        <title>Closed genoem sequence of Methanomicrococcus sp. Hf6.</title>
        <authorList>
            <person name="Poehlein A."/>
            <person name="Protasov E."/>
            <person name="Platt K."/>
            <person name="Reeh H."/>
            <person name="Daniel R."/>
            <person name="Brune A."/>
        </authorList>
    </citation>
    <scope>NUCLEOTIDE SEQUENCE [LARGE SCALE GENOMIC DNA]</scope>
    <source>
        <strain evidence="4 5">Hf6</strain>
    </source>
</reference>
<name>A0AA97A1T3_9EURY</name>
<evidence type="ECO:0000313" key="5">
    <source>
        <dbReference type="Proteomes" id="UP001302978"/>
    </source>
</evidence>
<dbReference type="SUPFAM" id="SSF141066">
    <property type="entry name" value="ICP-like"/>
    <property type="match status" value="1"/>
</dbReference>
<dbReference type="InterPro" id="IPR036331">
    <property type="entry name" value="Chagasin-like_sf"/>
</dbReference>
<dbReference type="Pfam" id="PF09394">
    <property type="entry name" value="Inhibitor_I42"/>
    <property type="match status" value="1"/>
</dbReference>
<keyword evidence="5" id="KW-1185">Reference proteome</keyword>
<organism evidence="4 5">
    <name type="scientific">Methanimicrococcus hongohii</name>
    <dbReference type="NCBI Taxonomy" id="3028295"/>
    <lineage>
        <taxon>Archaea</taxon>
        <taxon>Methanobacteriati</taxon>
        <taxon>Methanobacteriota</taxon>
        <taxon>Stenosarchaea group</taxon>
        <taxon>Methanomicrobia</taxon>
        <taxon>Methanosarcinales</taxon>
        <taxon>Methanosarcinaceae</taxon>
        <taxon>Methanimicrococcus</taxon>
    </lineage>
</organism>
<dbReference type="RefSeq" id="WP_316558538.1">
    <property type="nucleotide sequence ID" value="NZ_CP131059.1"/>
</dbReference>
<dbReference type="InterPro" id="IPR018990">
    <property type="entry name" value="Prot_inh_I42_chagasin"/>
</dbReference>
<dbReference type="GeneID" id="85195346"/>
<sequence>MKKTTLFTIFIFLILEIGTSGCLLNDSNSFEPDNFTKTATISENNTTLTMLFDEDFNSDFRWELTMETEDVLKIAADEKIPTDKASQGIGKHQWIFEGNEKGITVLKFEYIRSGNRYTPEIYTYMIKNTEGELEILSFTSLSGNRTDNRPYTEGISVSEDKTLLTLDGQCVSSTGAGNNHWYLEKSQTDMLEIINQTSNHYETDPGYGWHSWEMKGQNSGDITLTMNYVNENLGNWIGIGLISEIVCDVYINENNKISIRKISYNSVKGEPVPYWDESL</sequence>
<evidence type="ECO:0000313" key="4">
    <source>
        <dbReference type="EMBL" id="WNY23513.1"/>
    </source>
</evidence>
<protein>
    <recommendedName>
        <fullName evidence="3">Proteinase inhibitor I42 chagasin domain-containing protein</fullName>
    </recommendedName>
</protein>
<dbReference type="Proteomes" id="UP001302978">
    <property type="component" value="Chromosome"/>
</dbReference>
<dbReference type="EMBL" id="CP131059">
    <property type="protein sequence ID" value="WNY23513.1"/>
    <property type="molecule type" value="Genomic_DNA"/>
</dbReference>
<evidence type="ECO:0000259" key="3">
    <source>
        <dbReference type="Pfam" id="PF09394"/>
    </source>
</evidence>
<accession>A0AA97A1T3</accession>
<proteinExistence type="predicted"/>
<evidence type="ECO:0000256" key="2">
    <source>
        <dbReference type="ARBA" id="ARBA00022704"/>
    </source>
</evidence>
<gene>
    <name evidence="4" type="ORF">MmiHf6_08210</name>
</gene>
<keyword evidence="1" id="KW-0646">Protease inhibitor</keyword>
<keyword evidence="2" id="KW-0789">Thiol protease inhibitor</keyword>
<dbReference type="AlphaFoldDB" id="A0AA97A1T3"/>
<evidence type="ECO:0000256" key="1">
    <source>
        <dbReference type="ARBA" id="ARBA00022690"/>
    </source>
</evidence>
<feature type="domain" description="Proteinase inhibitor I42 chagasin" evidence="3">
    <location>
        <begin position="46"/>
        <end position="124"/>
    </location>
</feature>
<dbReference type="GO" id="GO:0004869">
    <property type="term" value="F:cysteine-type endopeptidase inhibitor activity"/>
    <property type="evidence" value="ECO:0007669"/>
    <property type="project" value="UniProtKB-KW"/>
</dbReference>